<reference evidence="1" key="1">
    <citation type="submission" date="2014-09" db="EMBL/GenBank/DDBJ databases">
        <authorList>
            <person name="Magalhaes I.L.F."/>
            <person name="Oliveira U."/>
            <person name="Santos F.R."/>
            <person name="Vidigal T.H.D.A."/>
            <person name="Brescovit A.D."/>
            <person name="Santos A.J."/>
        </authorList>
    </citation>
    <scope>NUCLEOTIDE SEQUENCE</scope>
    <source>
        <tissue evidence="1">Shoot tissue taken approximately 20 cm above the soil surface</tissue>
    </source>
</reference>
<name>A0A0A9FBW4_ARUDO</name>
<organism evidence="1">
    <name type="scientific">Arundo donax</name>
    <name type="common">Giant reed</name>
    <name type="synonym">Donax arundinaceus</name>
    <dbReference type="NCBI Taxonomy" id="35708"/>
    <lineage>
        <taxon>Eukaryota</taxon>
        <taxon>Viridiplantae</taxon>
        <taxon>Streptophyta</taxon>
        <taxon>Embryophyta</taxon>
        <taxon>Tracheophyta</taxon>
        <taxon>Spermatophyta</taxon>
        <taxon>Magnoliopsida</taxon>
        <taxon>Liliopsida</taxon>
        <taxon>Poales</taxon>
        <taxon>Poaceae</taxon>
        <taxon>PACMAD clade</taxon>
        <taxon>Arundinoideae</taxon>
        <taxon>Arundineae</taxon>
        <taxon>Arundo</taxon>
    </lineage>
</organism>
<proteinExistence type="predicted"/>
<dbReference type="AlphaFoldDB" id="A0A0A9FBW4"/>
<accession>A0A0A9FBW4</accession>
<sequence length="31" mass="3479">MNSITCNSSFCFTPVYATSVYLSLTAYMLCF</sequence>
<reference evidence="1" key="2">
    <citation type="journal article" date="2015" name="Data Brief">
        <title>Shoot transcriptome of the giant reed, Arundo donax.</title>
        <authorList>
            <person name="Barrero R.A."/>
            <person name="Guerrero F.D."/>
            <person name="Moolhuijzen P."/>
            <person name="Goolsby J.A."/>
            <person name="Tidwell J."/>
            <person name="Bellgard S.E."/>
            <person name="Bellgard M.I."/>
        </authorList>
    </citation>
    <scope>NUCLEOTIDE SEQUENCE</scope>
    <source>
        <tissue evidence="1">Shoot tissue taken approximately 20 cm above the soil surface</tissue>
    </source>
</reference>
<evidence type="ECO:0000313" key="1">
    <source>
        <dbReference type="EMBL" id="JAE09852.1"/>
    </source>
</evidence>
<protein>
    <submittedName>
        <fullName evidence="1">Uncharacterized protein</fullName>
    </submittedName>
</protein>
<dbReference type="EMBL" id="GBRH01188044">
    <property type="protein sequence ID" value="JAE09852.1"/>
    <property type="molecule type" value="Transcribed_RNA"/>
</dbReference>